<dbReference type="Pfam" id="PF00905">
    <property type="entry name" value="Transpeptidase"/>
    <property type="match status" value="1"/>
</dbReference>
<dbReference type="InterPro" id="IPR050515">
    <property type="entry name" value="Beta-lactam/transpept"/>
</dbReference>
<dbReference type="Gene3D" id="3.40.710.10">
    <property type="entry name" value="DD-peptidase/beta-lactamase superfamily"/>
    <property type="match status" value="1"/>
</dbReference>
<keyword evidence="2" id="KW-0645">Protease</keyword>
<comment type="subcellular location">
    <subcellularLocation>
        <location evidence="1">Membrane</location>
    </subcellularLocation>
</comment>
<feature type="domain" description="Penicillin-binding protein transpeptidase" evidence="4">
    <location>
        <begin position="251"/>
        <end position="579"/>
    </location>
</feature>
<dbReference type="GO" id="GO:0005886">
    <property type="term" value="C:plasma membrane"/>
    <property type="evidence" value="ECO:0007669"/>
    <property type="project" value="TreeGrafter"/>
</dbReference>
<gene>
    <name evidence="6" type="primary">ftsI</name>
    <name evidence="6" type="ORF">Pla110_25920</name>
</gene>
<dbReference type="GO" id="GO:0004180">
    <property type="term" value="F:carboxypeptidase activity"/>
    <property type="evidence" value="ECO:0007669"/>
    <property type="project" value="UniProtKB-KW"/>
</dbReference>
<dbReference type="PANTHER" id="PTHR30627:SF1">
    <property type="entry name" value="PEPTIDOGLYCAN D,D-TRANSPEPTIDASE FTSI"/>
    <property type="match status" value="1"/>
</dbReference>
<protein>
    <submittedName>
        <fullName evidence="6">Peptidoglycan D,D-transpeptidase FtsI</fullName>
    </submittedName>
</protein>
<dbReference type="KEGG" id="plon:Pla110_25920"/>
<dbReference type="EMBL" id="CP036281">
    <property type="protein sequence ID" value="QDU80856.1"/>
    <property type="molecule type" value="Genomic_DNA"/>
</dbReference>
<dbReference type="OrthoDB" id="9770103at2"/>
<keyword evidence="3" id="KW-0472">Membrane</keyword>
<feature type="domain" description="Penicillin-binding protein dimerisation" evidence="5">
    <location>
        <begin position="58"/>
        <end position="205"/>
    </location>
</feature>
<keyword evidence="2" id="KW-0121">Carboxypeptidase</keyword>
<dbReference type="InterPro" id="IPR005311">
    <property type="entry name" value="PBP_dimer"/>
</dbReference>
<evidence type="ECO:0000256" key="1">
    <source>
        <dbReference type="ARBA" id="ARBA00004370"/>
    </source>
</evidence>
<sequence length="593" mass="65143">MTTAAEPARSTNYRALFLVLLFLIGFASLSMRLVQIQHVDQSTLSIHANRQHSFKETISARPGEILDRNGKVLATTITTYSLYVDPSRVESPQEFADAICTVVLLDPVELAARISSHQQKQFLWIKRRLSDVEANAIIALGLPEGCWGFRNEYFRSYPQGELAAHLLGLRDIDGHGRGGIEEAFDEVIQGQPGSQTFFRDARGRIFLPEDSEFIAPQPGRSIVLTLDMVIQFHVEQELNKLVEEWQPKSCCAIVMDPHSGEILGMASRPSFNPNYPENVAPAAWKNCAISAIYEPGSTFKPLIVASALDRGLISPTDTFDCEMGSYQMGRRTLHDHHRYGQLSVTDILVKSSNIGMAKIGERLQNAGLYQSATDYGFGRTTEFPVPGELPGKLRPFSDWDGYSTGSIPMGQEITATPLQMIRAHAALANGGFLVQPKLLRNELEEPWSLFLNGATVEDDATGDDSAKDPHANPVHSRRILSSDVADWIVQHPLAEVIDRGTGKKAKLKEYRLFGKTGTAQKVDPVTGKYSRLKNISSFICGGPVENPRLLVYVVADEPGAEKNAYGGQAAAPVAARIIKAALDHLQVPPQTSP</sequence>
<proteinExistence type="predicted"/>
<dbReference type="AlphaFoldDB" id="A0A518CNP5"/>
<dbReference type="SUPFAM" id="SSF56601">
    <property type="entry name" value="beta-lactamase/transpeptidase-like"/>
    <property type="match status" value="1"/>
</dbReference>
<dbReference type="InterPro" id="IPR001460">
    <property type="entry name" value="PCN-bd_Tpept"/>
</dbReference>
<keyword evidence="2" id="KW-0378">Hydrolase</keyword>
<evidence type="ECO:0000313" key="7">
    <source>
        <dbReference type="Proteomes" id="UP000317178"/>
    </source>
</evidence>
<evidence type="ECO:0000256" key="3">
    <source>
        <dbReference type="ARBA" id="ARBA00023136"/>
    </source>
</evidence>
<dbReference type="RefSeq" id="WP_144996091.1">
    <property type="nucleotide sequence ID" value="NZ_CP036281.1"/>
</dbReference>
<reference evidence="6 7" key="1">
    <citation type="submission" date="2019-02" db="EMBL/GenBank/DDBJ databases">
        <title>Deep-cultivation of Planctomycetes and their phenomic and genomic characterization uncovers novel biology.</title>
        <authorList>
            <person name="Wiegand S."/>
            <person name="Jogler M."/>
            <person name="Boedeker C."/>
            <person name="Pinto D."/>
            <person name="Vollmers J."/>
            <person name="Rivas-Marin E."/>
            <person name="Kohn T."/>
            <person name="Peeters S.H."/>
            <person name="Heuer A."/>
            <person name="Rast P."/>
            <person name="Oberbeckmann S."/>
            <person name="Bunk B."/>
            <person name="Jeske O."/>
            <person name="Meyerdierks A."/>
            <person name="Storesund J.E."/>
            <person name="Kallscheuer N."/>
            <person name="Luecker S."/>
            <person name="Lage O.M."/>
            <person name="Pohl T."/>
            <person name="Merkel B.J."/>
            <person name="Hornburger P."/>
            <person name="Mueller R.-W."/>
            <person name="Bruemmer F."/>
            <person name="Labrenz M."/>
            <person name="Spormann A.M."/>
            <person name="Op den Camp H."/>
            <person name="Overmann J."/>
            <person name="Amann R."/>
            <person name="Jetten M.S.M."/>
            <person name="Mascher T."/>
            <person name="Medema M.H."/>
            <person name="Devos D.P."/>
            <person name="Kaster A.-K."/>
            <person name="Ovreas L."/>
            <person name="Rohde M."/>
            <person name="Galperin M.Y."/>
            <person name="Jogler C."/>
        </authorList>
    </citation>
    <scope>NUCLEOTIDE SEQUENCE [LARGE SCALE GENOMIC DNA]</scope>
    <source>
        <strain evidence="6 7">Pla110</strain>
    </source>
</reference>
<evidence type="ECO:0000259" key="4">
    <source>
        <dbReference type="Pfam" id="PF00905"/>
    </source>
</evidence>
<dbReference type="GO" id="GO:0071555">
    <property type="term" value="P:cell wall organization"/>
    <property type="evidence" value="ECO:0007669"/>
    <property type="project" value="TreeGrafter"/>
</dbReference>
<dbReference type="Proteomes" id="UP000317178">
    <property type="component" value="Chromosome"/>
</dbReference>
<dbReference type="Gene3D" id="3.90.1310.10">
    <property type="entry name" value="Penicillin-binding protein 2a (Domain 2)"/>
    <property type="match status" value="1"/>
</dbReference>
<evidence type="ECO:0000313" key="6">
    <source>
        <dbReference type="EMBL" id="QDU80856.1"/>
    </source>
</evidence>
<dbReference type="Gene3D" id="1.10.150.770">
    <property type="match status" value="1"/>
</dbReference>
<dbReference type="PANTHER" id="PTHR30627">
    <property type="entry name" value="PEPTIDOGLYCAN D,D-TRANSPEPTIDASE"/>
    <property type="match status" value="1"/>
</dbReference>
<dbReference type="SUPFAM" id="SSF56519">
    <property type="entry name" value="Penicillin binding protein dimerisation domain"/>
    <property type="match status" value="1"/>
</dbReference>
<dbReference type="InterPro" id="IPR012338">
    <property type="entry name" value="Beta-lactam/transpept-like"/>
</dbReference>
<dbReference type="InterPro" id="IPR036138">
    <property type="entry name" value="PBP_dimer_sf"/>
</dbReference>
<organism evidence="6 7">
    <name type="scientific">Polystyrenella longa</name>
    <dbReference type="NCBI Taxonomy" id="2528007"/>
    <lineage>
        <taxon>Bacteria</taxon>
        <taxon>Pseudomonadati</taxon>
        <taxon>Planctomycetota</taxon>
        <taxon>Planctomycetia</taxon>
        <taxon>Planctomycetales</taxon>
        <taxon>Planctomycetaceae</taxon>
        <taxon>Polystyrenella</taxon>
    </lineage>
</organism>
<evidence type="ECO:0000256" key="2">
    <source>
        <dbReference type="ARBA" id="ARBA00022645"/>
    </source>
</evidence>
<dbReference type="GO" id="GO:0008658">
    <property type="term" value="F:penicillin binding"/>
    <property type="evidence" value="ECO:0007669"/>
    <property type="project" value="InterPro"/>
</dbReference>
<evidence type="ECO:0000259" key="5">
    <source>
        <dbReference type="Pfam" id="PF03717"/>
    </source>
</evidence>
<keyword evidence="7" id="KW-1185">Reference proteome</keyword>
<dbReference type="Gene3D" id="3.30.450.330">
    <property type="match status" value="1"/>
</dbReference>
<dbReference type="Pfam" id="PF03717">
    <property type="entry name" value="PBP_dimer"/>
    <property type="match status" value="1"/>
</dbReference>
<name>A0A518CNP5_9PLAN</name>
<accession>A0A518CNP5</accession>